<evidence type="ECO:0000313" key="5">
    <source>
        <dbReference type="Proteomes" id="UP000727993"/>
    </source>
</evidence>
<evidence type="ECO:0000256" key="2">
    <source>
        <dbReference type="PIRSR" id="PIRSR605754-1"/>
    </source>
</evidence>
<reference evidence="4 5" key="1">
    <citation type="submission" date="2020-10" db="EMBL/GenBank/DDBJ databases">
        <title>Connecting structure to function with the recovery of over 1000 high-quality activated sludge metagenome-assembled genomes encoding full-length rRNA genes using long-read sequencing.</title>
        <authorList>
            <person name="Singleton C.M."/>
            <person name="Petriglieri F."/>
            <person name="Kristensen J.M."/>
            <person name="Kirkegaard R.H."/>
            <person name="Michaelsen T.Y."/>
            <person name="Andersen M.H."/>
            <person name="Karst S.M."/>
            <person name="Dueholm M.S."/>
            <person name="Nielsen P.H."/>
            <person name="Albertsen M."/>
        </authorList>
    </citation>
    <scope>NUCLEOTIDE SEQUENCE [LARGE SCALE GENOMIC DNA]</scope>
    <source>
        <strain evidence="4">Lyne_18-Q3-R50-59_MAXAC.006</strain>
    </source>
</reference>
<dbReference type="AlphaFoldDB" id="A0A936NDX6"/>
<feature type="transmembrane region" description="Helical" evidence="3">
    <location>
        <begin position="299"/>
        <end position="319"/>
    </location>
</feature>
<keyword evidence="1" id="KW-0378">Hydrolase</keyword>
<feature type="active site" description="Proton donor/acceptor" evidence="2">
    <location>
        <position position="137"/>
    </location>
</feature>
<dbReference type="NCBIfam" id="TIGR01076">
    <property type="entry name" value="sortase_fam"/>
    <property type="match status" value="1"/>
</dbReference>
<sequence length="326" mass="35069">MLARFLSGLGKTMISLGVITFLFVAFQLWGTGLEESNAQNELAGQLTSDSAAADQDLGEVAASLGKIDPADTKELPKPEEGESLGIIQFKPNLNKAGIDMRKVFVEGTDKDDLKKGPGHYLGTPFPGQKGNASIAGHRVTYGSPFHRIDELVPGDLISVFTRQGEFTYRVLPPPADFSGEKGPAHWIVPPSDVSVLEDKGDNRLTLTACHPKYSAAERIIVAAELVGNPAATTKGNQAKGTEVAGEAGVELAEGATDQLDDLGWHPEHLPKVLAWTGATFGIWLVAFGVGLFVGSKRWIVYLVALPPFAFCLWFAFTWINNWIPSL</sequence>
<dbReference type="InterPro" id="IPR005754">
    <property type="entry name" value="Sortase"/>
</dbReference>
<dbReference type="Pfam" id="PF04203">
    <property type="entry name" value="Sortase"/>
    <property type="match status" value="1"/>
</dbReference>
<comment type="caution">
    <text evidence="4">The sequence shown here is derived from an EMBL/GenBank/DDBJ whole genome shotgun (WGS) entry which is preliminary data.</text>
</comment>
<organism evidence="4 5">
    <name type="scientific">Candidatus Neomicrothrix subdominans</name>
    <dbReference type="NCBI Taxonomy" id="2954438"/>
    <lineage>
        <taxon>Bacteria</taxon>
        <taxon>Bacillati</taxon>
        <taxon>Actinomycetota</taxon>
        <taxon>Acidimicrobiia</taxon>
        <taxon>Acidimicrobiales</taxon>
        <taxon>Microthrixaceae</taxon>
        <taxon>Candidatus Neomicrothrix</taxon>
    </lineage>
</organism>
<dbReference type="GO" id="GO:0016787">
    <property type="term" value="F:hydrolase activity"/>
    <property type="evidence" value="ECO:0007669"/>
    <property type="project" value="UniProtKB-KW"/>
</dbReference>
<keyword evidence="3" id="KW-0472">Membrane</keyword>
<dbReference type="InterPro" id="IPR042003">
    <property type="entry name" value="Sortase_E"/>
</dbReference>
<feature type="transmembrane region" description="Helical" evidence="3">
    <location>
        <begin position="272"/>
        <end position="292"/>
    </location>
</feature>
<protein>
    <submittedName>
        <fullName evidence="4">Class E sortase</fullName>
    </submittedName>
</protein>
<dbReference type="EMBL" id="JADJZA010000007">
    <property type="protein sequence ID" value="MBK9297901.1"/>
    <property type="molecule type" value="Genomic_DNA"/>
</dbReference>
<keyword evidence="3" id="KW-1133">Transmembrane helix</keyword>
<dbReference type="Gene3D" id="2.40.260.10">
    <property type="entry name" value="Sortase"/>
    <property type="match status" value="1"/>
</dbReference>
<accession>A0A936NDX6</accession>
<evidence type="ECO:0000256" key="3">
    <source>
        <dbReference type="SAM" id="Phobius"/>
    </source>
</evidence>
<gene>
    <name evidence="4" type="ORF">IPN02_13925</name>
</gene>
<dbReference type="InterPro" id="IPR023365">
    <property type="entry name" value="Sortase_dom-sf"/>
</dbReference>
<evidence type="ECO:0000313" key="4">
    <source>
        <dbReference type="EMBL" id="MBK9297901.1"/>
    </source>
</evidence>
<keyword evidence="3" id="KW-0812">Transmembrane</keyword>
<feature type="active site" description="Acyl-thioester intermediate" evidence="2">
    <location>
        <position position="209"/>
    </location>
</feature>
<name>A0A936NDX6_9ACTN</name>
<dbReference type="Proteomes" id="UP000727993">
    <property type="component" value="Unassembled WGS sequence"/>
</dbReference>
<dbReference type="CDD" id="cd05830">
    <property type="entry name" value="Sortase_E"/>
    <property type="match status" value="1"/>
</dbReference>
<proteinExistence type="predicted"/>
<dbReference type="SUPFAM" id="SSF63817">
    <property type="entry name" value="Sortase"/>
    <property type="match status" value="1"/>
</dbReference>
<evidence type="ECO:0000256" key="1">
    <source>
        <dbReference type="ARBA" id="ARBA00022801"/>
    </source>
</evidence>
<feature type="transmembrane region" description="Helical" evidence="3">
    <location>
        <begin position="12"/>
        <end position="30"/>
    </location>
</feature>